<feature type="region of interest" description="Disordered" evidence="7">
    <location>
        <begin position="193"/>
        <end position="218"/>
    </location>
</feature>
<gene>
    <name evidence="9" type="ORF">DB88DRAFT_486906</name>
</gene>
<keyword evidence="2" id="KW-0813">Transport</keyword>
<dbReference type="GO" id="GO:0016020">
    <property type="term" value="C:membrane"/>
    <property type="evidence" value="ECO:0007669"/>
    <property type="project" value="UniProtKB-SubCell"/>
</dbReference>
<protein>
    <submittedName>
        <fullName evidence="9">Uncharacterized protein</fullName>
    </submittedName>
</protein>
<dbReference type="InterPro" id="IPR044669">
    <property type="entry name" value="YneE/VCCN1/2-like"/>
</dbReference>
<dbReference type="GO" id="GO:0005254">
    <property type="term" value="F:chloride channel activity"/>
    <property type="evidence" value="ECO:0007669"/>
    <property type="project" value="InterPro"/>
</dbReference>
<name>A0AAD9FR96_PAPLA</name>
<evidence type="ECO:0000256" key="5">
    <source>
        <dbReference type="ARBA" id="ARBA00023065"/>
    </source>
</evidence>
<evidence type="ECO:0000256" key="4">
    <source>
        <dbReference type="ARBA" id="ARBA00022989"/>
    </source>
</evidence>
<evidence type="ECO:0000313" key="10">
    <source>
        <dbReference type="Proteomes" id="UP001182556"/>
    </source>
</evidence>
<keyword evidence="6 8" id="KW-0472">Membrane</keyword>
<proteinExistence type="predicted"/>
<sequence>MRRAKLGTRLDLVSYALSRLPPRQLPLLGSYAYIIVYLCDRGLIDRAATGKAGTALVGVLTMVTGLLLSYRFSNAVHKWDEGKKVWSEVRTTIRDGVRMISIAQLESRRSGSDDSIATKVTDAAEDTGTADATDGTRAARVDELTGVLVGFAFALQHHLHNTRPLPQPPLSDLLPVPYLASLKRTEARVRFAETHAGPRPTRLQRRGTGPPTQDERAEAAEWDLSSIAFSAEEALAKISGDHLDDPELRQQLAQLNLPEDAPPKQQPFKSSLTAPHPPNLPLALLKLAEAYITGQVDQGWSEAQRERGLALVKSLSAALGEAERLGNNPPPLPLTLHSSHLLLIYLAALPASLLCVVTGPYLVVITLIAGWCLLGLEALISEVGGVFGPSENHHPLPLFANHILLESLDISPSFLRAYRARLVARGEDVAELDKRCKRSAEQWSP</sequence>
<dbReference type="EMBL" id="JAODAN010000004">
    <property type="protein sequence ID" value="KAK1924796.1"/>
    <property type="molecule type" value="Genomic_DNA"/>
</dbReference>
<feature type="transmembrane region" description="Helical" evidence="8">
    <location>
        <begin position="342"/>
        <end position="371"/>
    </location>
</feature>
<keyword evidence="4 8" id="KW-1133">Transmembrane helix</keyword>
<dbReference type="Proteomes" id="UP001182556">
    <property type="component" value="Unassembled WGS sequence"/>
</dbReference>
<evidence type="ECO:0000256" key="6">
    <source>
        <dbReference type="ARBA" id="ARBA00023136"/>
    </source>
</evidence>
<evidence type="ECO:0000256" key="8">
    <source>
        <dbReference type="SAM" id="Phobius"/>
    </source>
</evidence>
<comment type="caution">
    <text evidence="9">The sequence shown here is derived from an EMBL/GenBank/DDBJ whole genome shotgun (WGS) entry which is preliminary data.</text>
</comment>
<accession>A0AAD9FR96</accession>
<dbReference type="PANTHER" id="PTHR33281">
    <property type="entry name" value="UPF0187 PROTEIN YNEE"/>
    <property type="match status" value="1"/>
</dbReference>
<keyword evidence="3 8" id="KW-0812">Transmembrane</keyword>
<dbReference type="Pfam" id="PF25539">
    <property type="entry name" value="Bestrophin_2"/>
    <property type="match status" value="2"/>
</dbReference>
<dbReference type="PANTHER" id="PTHR33281:SF21">
    <property type="entry name" value="MEMBRANE PROTEIN"/>
    <property type="match status" value="1"/>
</dbReference>
<evidence type="ECO:0000256" key="7">
    <source>
        <dbReference type="SAM" id="MobiDB-lite"/>
    </source>
</evidence>
<keyword evidence="5" id="KW-0406">Ion transport</keyword>
<comment type="subcellular location">
    <subcellularLocation>
        <location evidence="1">Membrane</location>
        <topology evidence="1">Multi-pass membrane protein</topology>
    </subcellularLocation>
</comment>
<dbReference type="AlphaFoldDB" id="A0AAD9FR96"/>
<organism evidence="9 10">
    <name type="scientific">Papiliotrema laurentii</name>
    <name type="common">Cryptococcus laurentii</name>
    <dbReference type="NCBI Taxonomy" id="5418"/>
    <lineage>
        <taxon>Eukaryota</taxon>
        <taxon>Fungi</taxon>
        <taxon>Dikarya</taxon>
        <taxon>Basidiomycota</taxon>
        <taxon>Agaricomycotina</taxon>
        <taxon>Tremellomycetes</taxon>
        <taxon>Tremellales</taxon>
        <taxon>Rhynchogastremaceae</taxon>
        <taxon>Papiliotrema</taxon>
    </lineage>
</organism>
<evidence type="ECO:0000256" key="2">
    <source>
        <dbReference type="ARBA" id="ARBA00022448"/>
    </source>
</evidence>
<evidence type="ECO:0000256" key="1">
    <source>
        <dbReference type="ARBA" id="ARBA00004141"/>
    </source>
</evidence>
<keyword evidence="10" id="KW-1185">Reference proteome</keyword>
<evidence type="ECO:0000313" key="9">
    <source>
        <dbReference type="EMBL" id="KAK1924796.1"/>
    </source>
</evidence>
<evidence type="ECO:0000256" key="3">
    <source>
        <dbReference type="ARBA" id="ARBA00022692"/>
    </source>
</evidence>
<reference evidence="9" key="1">
    <citation type="submission" date="2023-02" db="EMBL/GenBank/DDBJ databases">
        <title>Identification and recombinant expression of a fungal hydrolase from Papiliotrema laurentii that hydrolyzes apple cutin and clears colloidal polyester polyurethane.</title>
        <authorList>
            <consortium name="DOE Joint Genome Institute"/>
            <person name="Roman V.A."/>
            <person name="Bojanowski C."/>
            <person name="Crable B.R."/>
            <person name="Wagner D.N."/>
            <person name="Hung C.S."/>
            <person name="Nadeau L.J."/>
            <person name="Schratz L."/>
            <person name="Haridas S."/>
            <person name="Pangilinan J."/>
            <person name="Lipzen A."/>
            <person name="Na H."/>
            <person name="Yan M."/>
            <person name="Ng V."/>
            <person name="Grigoriev I.V."/>
            <person name="Spatafora J.W."/>
            <person name="Barlow D."/>
            <person name="Biffinger J."/>
            <person name="Kelley-Loughnane N."/>
            <person name="Varaljay V.A."/>
            <person name="Crookes-Goodson W.J."/>
        </authorList>
    </citation>
    <scope>NUCLEOTIDE SEQUENCE</scope>
    <source>
        <strain evidence="9">5307AH</strain>
    </source>
</reference>